<evidence type="ECO:0000313" key="4">
    <source>
        <dbReference type="Proteomes" id="UP000053647"/>
    </source>
</evidence>
<dbReference type="InterPro" id="IPR054708">
    <property type="entry name" value="MTPAP-like_central"/>
</dbReference>
<dbReference type="GO" id="GO:0010605">
    <property type="term" value="P:negative regulation of macromolecule metabolic process"/>
    <property type="evidence" value="ECO:0007669"/>
    <property type="project" value="UniProtKB-ARBA"/>
</dbReference>
<feature type="region of interest" description="Disordered" evidence="1">
    <location>
        <begin position="380"/>
        <end position="400"/>
    </location>
</feature>
<dbReference type="OrthoDB" id="2274644at2759"/>
<keyword evidence="4" id="KW-1185">Reference proteome</keyword>
<dbReference type="CDD" id="cd05402">
    <property type="entry name" value="NT_PAP_TUTase"/>
    <property type="match status" value="1"/>
</dbReference>
<dbReference type="AlphaFoldDB" id="A0A0C9TQJ0"/>
<evidence type="ECO:0000313" key="3">
    <source>
        <dbReference type="EMBL" id="KIJ12728.1"/>
    </source>
</evidence>
<dbReference type="Gene3D" id="1.10.1410.10">
    <property type="match status" value="1"/>
</dbReference>
<dbReference type="Pfam" id="PF22600">
    <property type="entry name" value="MTPAP-like_central"/>
    <property type="match status" value="1"/>
</dbReference>
<organism evidence="3 4">
    <name type="scientific">Paxillus involutus ATCC 200175</name>
    <dbReference type="NCBI Taxonomy" id="664439"/>
    <lineage>
        <taxon>Eukaryota</taxon>
        <taxon>Fungi</taxon>
        <taxon>Dikarya</taxon>
        <taxon>Basidiomycota</taxon>
        <taxon>Agaricomycotina</taxon>
        <taxon>Agaricomycetes</taxon>
        <taxon>Agaricomycetidae</taxon>
        <taxon>Boletales</taxon>
        <taxon>Paxilineae</taxon>
        <taxon>Paxillaceae</taxon>
        <taxon>Paxillus</taxon>
    </lineage>
</organism>
<dbReference type="SUPFAM" id="SSF81631">
    <property type="entry name" value="PAP/OAS1 substrate-binding domain"/>
    <property type="match status" value="1"/>
</dbReference>
<dbReference type="PANTHER" id="PTHR12271:SF40">
    <property type="entry name" value="POLY(A) RNA POLYMERASE GLD2"/>
    <property type="match status" value="1"/>
</dbReference>
<proteinExistence type="predicted"/>
<sequence length="539" mass="59799">MVNAPTLACPLLLSARHTASASIYPAWLLSQLANSLITGPPSFSALASRSRQRGLAQELEWPQKNCVLEPARSYTGGSFGDNLAKERVLHRHVTKRLSGIIKHKFGGQYDVAPFGSTVYMRGFGVNPSVKTGKIPGGDLDLVVLDFNKPQGFSPEVKLAKLPDIYNMRKLAHVLSRNNYSDVMAIPQANVPIGSSSYFEFVLPLLLIQVNITVKFYDTKHVLHMDINVNDRLGLINSYMLRAYCDLLPGLRSVIAAIKLWARPLGLNSPGREHKRSPTLSTYALALMTLGWLQSRGIAPNLQDGLEVLTQQPEGTFWIRPSPSSKKTNRVACDVRFRMATVDEVRPPLDLRAIMLDWFHFWGHEYEFKDTMIDVKEGGVHPRPSIVEPPPADNQVPSFDGVDGKLFGLKRGDVTGRPANEFGRPPEQDDDPSSPDSAKKECDSLDEYPPDDNLNPTTFQGPICVVDPFIRSKNVTKNISGEIVKQFRAACQVARDQADKDVPMDNIIQGFDAFKDLREPLVHLPEAPAGLFNTSMARSY</sequence>
<feature type="domain" description="Poly(A) RNA polymerase mitochondrial-like central palm" evidence="2">
    <location>
        <begin position="89"/>
        <end position="244"/>
    </location>
</feature>
<accession>A0A0C9TQJ0</accession>
<evidence type="ECO:0000256" key="1">
    <source>
        <dbReference type="SAM" id="MobiDB-lite"/>
    </source>
</evidence>
<feature type="region of interest" description="Disordered" evidence="1">
    <location>
        <begin position="412"/>
        <end position="455"/>
    </location>
</feature>
<evidence type="ECO:0000259" key="2">
    <source>
        <dbReference type="Pfam" id="PF22600"/>
    </source>
</evidence>
<reference evidence="4" key="2">
    <citation type="submission" date="2015-01" db="EMBL/GenBank/DDBJ databases">
        <title>Evolutionary Origins and Diversification of the Mycorrhizal Mutualists.</title>
        <authorList>
            <consortium name="DOE Joint Genome Institute"/>
            <consortium name="Mycorrhizal Genomics Consortium"/>
            <person name="Kohler A."/>
            <person name="Kuo A."/>
            <person name="Nagy L.G."/>
            <person name="Floudas D."/>
            <person name="Copeland A."/>
            <person name="Barry K.W."/>
            <person name="Cichocki N."/>
            <person name="Veneault-Fourrey C."/>
            <person name="LaButti K."/>
            <person name="Lindquist E.A."/>
            <person name="Lipzen A."/>
            <person name="Lundell T."/>
            <person name="Morin E."/>
            <person name="Murat C."/>
            <person name="Riley R."/>
            <person name="Ohm R."/>
            <person name="Sun H."/>
            <person name="Tunlid A."/>
            <person name="Henrissat B."/>
            <person name="Grigoriev I.V."/>
            <person name="Hibbett D.S."/>
            <person name="Martin F."/>
        </authorList>
    </citation>
    <scope>NUCLEOTIDE SEQUENCE [LARGE SCALE GENOMIC DNA]</scope>
    <source>
        <strain evidence="4">ATCC 200175</strain>
    </source>
</reference>
<dbReference type="InterPro" id="IPR043519">
    <property type="entry name" value="NT_sf"/>
</dbReference>
<protein>
    <recommendedName>
        <fullName evidence="2">Poly(A) RNA polymerase mitochondrial-like central palm domain-containing protein</fullName>
    </recommendedName>
</protein>
<dbReference type="EMBL" id="KN819360">
    <property type="protein sequence ID" value="KIJ12728.1"/>
    <property type="molecule type" value="Genomic_DNA"/>
</dbReference>
<gene>
    <name evidence="3" type="ORF">PAXINDRAFT_101088</name>
</gene>
<name>A0A0C9TQJ0_PAXIN</name>
<reference evidence="3 4" key="1">
    <citation type="submission" date="2014-06" db="EMBL/GenBank/DDBJ databases">
        <authorList>
            <consortium name="DOE Joint Genome Institute"/>
            <person name="Kuo A."/>
            <person name="Kohler A."/>
            <person name="Nagy L.G."/>
            <person name="Floudas D."/>
            <person name="Copeland A."/>
            <person name="Barry K.W."/>
            <person name="Cichocki N."/>
            <person name="Veneault-Fourrey C."/>
            <person name="LaButti K."/>
            <person name="Lindquist E.A."/>
            <person name="Lipzen A."/>
            <person name="Lundell T."/>
            <person name="Morin E."/>
            <person name="Murat C."/>
            <person name="Sun H."/>
            <person name="Tunlid A."/>
            <person name="Henrissat B."/>
            <person name="Grigoriev I.V."/>
            <person name="Hibbett D.S."/>
            <person name="Martin F."/>
            <person name="Nordberg H.P."/>
            <person name="Cantor M.N."/>
            <person name="Hua S.X."/>
        </authorList>
    </citation>
    <scope>NUCLEOTIDE SEQUENCE [LARGE SCALE GENOMIC DNA]</scope>
    <source>
        <strain evidence="3 4">ATCC 200175</strain>
    </source>
</reference>
<dbReference type="GO" id="GO:0031123">
    <property type="term" value="P:RNA 3'-end processing"/>
    <property type="evidence" value="ECO:0007669"/>
    <property type="project" value="TreeGrafter"/>
</dbReference>
<dbReference type="GO" id="GO:0016779">
    <property type="term" value="F:nucleotidyltransferase activity"/>
    <property type="evidence" value="ECO:0007669"/>
    <property type="project" value="UniProtKB-ARBA"/>
</dbReference>
<dbReference type="PANTHER" id="PTHR12271">
    <property type="entry name" value="POLY A POLYMERASE CID PAP -RELATED"/>
    <property type="match status" value="1"/>
</dbReference>
<dbReference type="SUPFAM" id="SSF81301">
    <property type="entry name" value="Nucleotidyltransferase"/>
    <property type="match status" value="1"/>
</dbReference>
<dbReference type="HOGENOM" id="CLU_568706_0_0_1"/>
<dbReference type="Proteomes" id="UP000053647">
    <property type="component" value="Unassembled WGS sequence"/>
</dbReference>